<accession>A0ABQ9XS84</accession>
<sequence>MSKVSSMNEQEFRDWDEIVPDLRCSLNFRDPAPEIRKNSSFVSFPLDEASVLLQPPYLVQCIHCEKPVLLSSYLSHYSKCFRLNTQRLSQRATSHAQFFQNSSQSNKEASANNLDTDPSSLSTAEISDILGSKVKIPEISRDIRRSRSAPPVLLIDTKDGPTKETVFPLTSTDGTTTTKAVLCDEELEFIVDMPLTESGVSPLTINRQVNVDGSSTWTLEGLHSIAIRPSEDYLYPTSQDMLLQPLTTLHTPSPLNFILPRQPFPVRSETAVESTRTRPLTLRYPSTASKTQDSDSSISEDDSLFSSSEELHATSPVPVDPFPPEQPLFTHNLRRRTPRRISDSPSYPTKIPTPPLKQKAAQQSLSPQTPPQSPTPSVPTLPAIAAQKRQTPTKKVVRKSKKKSTSPIHTGHMPRSSIPLQQSVHAQSKQVKKKGTHPAAKAQGIPVHIAGLPNAKGVHRGILNTSLVQLNNRPSQFIGSKILKTGNGGFLTNREGQVMFNPSFTLSSIPPSNVSLAPQQNILGRTSSFGHNPVGLLSGNSLGMYGTGLHGLTSDGMHGMGNVGGMVGLHSLLPFDGTGMGLGHGQLGTALHPTVTSGHSIGSFSVLSNPASIQPNGKGLNYPISSSFGFHTAQRLISKSMLTNSQPHDAANAQTGLQTALQNAQAHPKPAPTGDGDTPAAPLAAPLTAQTYPMHLFHQQVGYSGSPQLYLPSLSPTSGSFANRQLTSSLLFKHTRPTNPDLTISPSSTQSIGNAQSPVQAGLQLGQSRTLADRITPKATGTILPHTTHPITHSSVQSHNLVHPFTPRHNTHLIHPNAASMTPPAPHPKTNQLIPSALNSLHKMGDSDHPVNHQPHILPKPTSSPLPPHSGLNYPRPTPTLAPLSNSVPNPPPQPK</sequence>
<feature type="region of interest" description="Disordered" evidence="1">
    <location>
        <begin position="659"/>
        <end position="682"/>
    </location>
</feature>
<feature type="compositionally biased region" description="Pro residues" evidence="1">
    <location>
        <begin position="368"/>
        <end position="379"/>
    </location>
</feature>
<reference evidence="2 3" key="1">
    <citation type="journal article" date="2022" name="bioRxiv">
        <title>Genomics of Preaxostyla Flagellates Illuminates Evolutionary Transitions and the Path Towards Mitochondrial Loss.</title>
        <authorList>
            <person name="Novak L.V.F."/>
            <person name="Treitli S.C."/>
            <person name="Pyrih J."/>
            <person name="Halakuc P."/>
            <person name="Pipaliya S.V."/>
            <person name="Vacek V."/>
            <person name="Brzon O."/>
            <person name="Soukal P."/>
            <person name="Eme L."/>
            <person name="Dacks J.B."/>
            <person name="Karnkowska A."/>
            <person name="Elias M."/>
            <person name="Hampl V."/>
        </authorList>
    </citation>
    <scope>NUCLEOTIDE SEQUENCE [LARGE SCALE GENOMIC DNA]</scope>
    <source>
        <strain evidence="2">NAU3</strain>
        <tissue evidence="2">Gut</tissue>
    </source>
</reference>
<dbReference type="Proteomes" id="UP001281761">
    <property type="component" value="Unassembled WGS sequence"/>
</dbReference>
<evidence type="ECO:0000313" key="3">
    <source>
        <dbReference type="Proteomes" id="UP001281761"/>
    </source>
</evidence>
<comment type="caution">
    <text evidence="2">The sequence shown here is derived from an EMBL/GenBank/DDBJ whole genome shotgun (WGS) entry which is preliminary data.</text>
</comment>
<feature type="region of interest" description="Disordered" evidence="1">
    <location>
        <begin position="268"/>
        <end position="424"/>
    </location>
</feature>
<protein>
    <recommendedName>
        <fullName evidence="4">SAGA-associated factor 11</fullName>
    </recommendedName>
</protein>
<dbReference type="EMBL" id="JARBJD010000087">
    <property type="protein sequence ID" value="KAK2953757.1"/>
    <property type="molecule type" value="Genomic_DNA"/>
</dbReference>
<feature type="compositionally biased region" description="Polar residues" evidence="1">
    <location>
        <begin position="271"/>
        <end position="291"/>
    </location>
</feature>
<feature type="compositionally biased region" description="Basic residues" evidence="1">
    <location>
        <begin position="391"/>
        <end position="404"/>
    </location>
</feature>
<evidence type="ECO:0000313" key="2">
    <source>
        <dbReference type="EMBL" id="KAK2953757.1"/>
    </source>
</evidence>
<name>A0ABQ9XS84_9EUKA</name>
<keyword evidence="3" id="KW-1185">Reference proteome</keyword>
<feature type="compositionally biased region" description="Low complexity" evidence="1">
    <location>
        <begin position="781"/>
        <end position="793"/>
    </location>
</feature>
<feature type="compositionally biased region" description="Polar residues" evidence="1">
    <location>
        <begin position="829"/>
        <end position="839"/>
    </location>
</feature>
<evidence type="ECO:0008006" key="4">
    <source>
        <dbReference type="Google" id="ProtNLM"/>
    </source>
</evidence>
<proteinExistence type="predicted"/>
<feature type="region of interest" description="Disordered" evidence="1">
    <location>
        <begin position="96"/>
        <end position="120"/>
    </location>
</feature>
<feature type="region of interest" description="Disordered" evidence="1">
    <location>
        <begin position="781"/>
        <end position="896"/>
    </location>
</feature>
<organism evidence="2 3">
    <name type="scientific">Blattamonas nauphoetae</name>
    <dbReference type="NCBI Taxonomy" id="2049346"/>
    <lineage>
        <taxon>Eukaryota</taxon>
        <taxon>Metamonada</taxon>
        <taxon>Preaxostyla</taxon>
        <taxon>Oxymonadida</taxon>
        <taxon>Blattamonas</taxon>
    </lineage>
</organism>
<evidence type="ECO:0000256" key="1">
    <source>
        <dbReference type="SAM" id="MobiDB-lite"/>
    </source>
</evidence>
<gene>
    <name evidence="2" type="ORF">BLNAU_11314</name>
</gene>